<dbReference type="RefSeq" id="WP_363797092.1">
    <property type="nucleotide sequence ID" value="NZ_CP159925.1"/>
</dbReference>
<protein>
    <submittedName>
        <fullName evidence="2">DUF5676 family membrane protein</fullName>
    </submittedName>
</protein>
<proteinExistence type="predicted"/>
<reference evidence="2" key="1">
    <citation type="submission" date="2024-06" db="EMBL/GenBank/DDBJ databases">
        <authorList>
            <person name="Li S."/>
        </authorList>
    </citation>
    <scope>NUCLEOTIDE SEQUENCE</scope>
    <source>
        <strain evidence="2">SR10</strain>
    </source>
</reference>
<name>A0AAU8MT01_9GAMM</name>
<evidence type="ECO:0000256" key="1">
    <source>
        <dbReference type="SAM" id="Phobius"/>
    </source>
</evidence>
<keyword evidence="1" id="KW-0812">Transmembrane</keyword>
<gene>
    <name evidence="2" type="ORF">ABU614_17920</name>
</gene>
<accession>A0AAU8MT01</accession>
<feature type="transmembrane region" description="Helical" evidence="1">
    <location>
        <begin position="20"/>
        <end position="45"/>
    </location>
</feature>
<dbReference type="InterPro" id="IPR044020">
    <property type="entry name" value="DUF5676"/>
</dbReference>
<organism evidence="2">
    <name type="scientific">Lysobacter firmicutimachus</name>
    <dbReference type="NCBI Taxonomy" id="1792846"/>
    <lineage>
        <taxon>Bacteria</taxon>
        <taxon>Pseudomonadati</taxon>
        <taxon>Pseudomonadota</taxon>
        <taxon>Gammaproteobacteria</taxon>
        <taxon>Lysobacterales</taxon>
        <taxon>Lysobacteraceae</taxon>
        <taxon>Lysobacter</taxon>
    </lineage>
</organism>
<keyword evidence="1" id="KW-1133">Transmembrane helix</keyword>
<feature type="transmembrane region" description="Helical" evidence="1">
    <location>
        <begin position="65"/>
        <end position="95"/>
    </location>
</feature>
<dbReference type="Pfam" id="PF18926">
    <property type="entry name" value="DUF5676"/>
    <property type="match status" value="1"/>
</dbReference>
<dbReference type="EMBL" id="CP159925">
    <property type="protein sequence ID" value="XCO74237.1"/>
    <property type="molecule type" value="Genomic_DNA"/>
</dbReference>
<dbReference type="AlphaFoldDB" id="A0AAU8MT01"/>
<keyword evidence="1" id="KW-0472">Membrane</keyword>
<evidence type="ECO:0000313" key="2">
    <source>
        <dbReference type="EMBL" id="XCO74237.1"/>
    </source>
</evidence>
<sequence>MNATPASRLDGAGSAARLPVGALGMALSLFLSVSFGLCVVAHLFVPAWPATRSLLTLVLPDFQLLTWSAVLIGLVKSFAGGWYAALVFGPIYNFFADRQ</sequence>